<name>A0AAU9VTV5_9CNID</name>
<feature type="region of interest" description="Disordered" evidence="1">
    <location>
        <begin position="22"/>
        <end position="69"/>
    </location>
</feature>
<dbReference type="EMBL" id="CALNXJ010000005">
    <property type="protein sequence ID" value="CAH3039399.1"/>
    <property type="molecule type" value="Genomic_DNA"/>
</dbReference>
<comment type="caution">
    <text evidence="2">The sequence shown here is derived from an EMBL/GenBank/DDBJ whole genome shotgun (WGS) entry which is preliminary data.</text>
</comment>
<sequence>TIKFADLCEFGWLTDNKYLSDELTSNSDDEKKMFQEERRAERKAQRAGSSRLRSSSYQSRASVPPSSSNSLVGYHPMCKDFGNFCGLGPCQDEDHIYFSFRLNLPPHLN</sequence>
<proteinExistence type="predicted"/>
<evidence type="ECO:0000313" key="3">
    <source>
        <dbReference type="Proteomes" id="UP001159428"/>
    </source>
</evidence>
<feature type="compositionally biased region" description="Basic and acidic residues" evidence="1">
    <location>
        <begin position="28"/>
        <end position="44"/>
    </location>
</feature>
<feature type="compositionally biased region" description="Low complexity" evidence="1">
    <location>
        <begin position="46"/>
        <end position="69"/>
    </location>
</feature>
<feature type="non-terminal residue" evidence="2">
    <location>
        <position position="1"/>
    </location>
</feature>
<keyword evidence="3" id="KW-1185">Reference proteome</keyword>
<evidence type="ECO:0000256" key="1">
    <source>
        <dbReference type="SAM" id="MobiDB-lite"/>
    </source>
</evidence>
<gene>
    <name evidence="2" type="ORF">PMEA_00025985</name>
</gene>
<evidence type="ECO:0000313" key="2">
    <source>
        <dbReference type="EMBL" id="CAH3039399.1"/>
    </source>
</evidence>
<protein>
    <submittedName>
        <fullName evidence="2">Uncharacterized protein</fullName>
    </submittedName>
</protein>
<accession>A0AAU9VTV5</accession>
<dbReference type="AlphaFoldDB" id="A0AAU9VTV5"/>
<organism evidence="2 3">
    <name type="scientific">Pocillopora meandrina</name>
    <dbReference type="NCBI Taxonomy" id="46732"/>
    <lineage>
        <taxon>Eukaryota</taxon>
        <taxon>Metazoa</taxon>
        <taxon>Cnidaria</taxon>
        <taxon>Anthozoa</taxon>
        <taxon>Hexacorallia</taxon>
        <taxon>Scleractinia</taxon>
        <taxon>Astrocoeniina</taxon>
        <taxon>Pocilloporidae</taxon>
        <taxon>Pocillopora</taxon>
    </lineage>
</organism>
<dbReference type="Proteomes" id="UP001159428">
    <property type="component" value="Unassembled WGS sequence"/>
</dbReference>
<reference evidence="2 3" key="1">
    <citation type="submission" date="2022-05" db="EMBL/GenBank/DDBJ databases">
        <authorList>
            <consortium name="Genoscope - CEA"/>
            <person name="William W."/>
        </authorList>
    </citation>
    <scope>NUCLEOTIDE SEQUENCE [LARGE SCALE GENOMIC DNA]</scope>
</reference>